<reference evidence="4" key="1">
    <citation type="submission" date="2023-03" db="EMBL/GenBank/DDBJ databases">
        <title>Massive genome expansion in bonnet fungi (Mycena s.s.) driven by repeated elements and novel gene families across ecological guilds.</title>
        <authorList>
            <consortium name="Lawrence Berkeley National Laboratory"/>
            <person name="Harder C.B."/>
            <person name="Miyauchi S."/>
            <person name="Viragh M."/>
            <person name="Kuo A."/>
            <person name="Thoen E."/>
            <person name="Andreopoulos B."/>
            <person name="Lu D."/>
            <person name="Skrede I."/>
            <person name="Drula E."/>
            <person name="Henrissat B."/>
            <person name="Morin E."/>
            <person name="Kohler A."/>
            <person name="Barry K."/>
            <person name="LaButti K."/>
            <person name="Morin E."/>
            <person name="Salamov A."/>
            <person name="Lipzen A."/>
            <person name="Mereny Z."/>
            <person name="Hegedus B."/>
            <person name="Baldrian P."/>
            <person name="Stursova M."/>
            <person name="Weitz H."/>
            <person name="Taylor A."/>
            <person name="Grigoriev I.V."/>
            <person name="Nagy L.G."/>
            <person name="Martin F."/>
            <person name="Kauserud H."/>
        </authorList>
    </citation>
    <scope>NUCLEOTIDE SEQUENCE</scope>
    <source>
        <strain evidence="4">CBHHK200</strain>
    </source>
</reference>
<feature type="compositionally biased region" description="Low complexity" evidence="2">
    <location>
        <begin position="150"/>
        <end position="197"/>
    </location>
</feature>
<sequence>MLSILSLLLVPAVLAHNISLSGLANLQRRDGSAKFTNYNAGLGACGATNSDSEFVVALSAQDWDNGASCFKEIYITYNGISATAKIVDECMICPHNGLDFSQSLFGHFVGGEQNNLQVGVIHGDWSYGSGPSDDTTTKKATTTKVTTTKAITTSTHTTTTTSHTTTSNSSPTSASVSASVSNTLASESAAASSTSSAGPQNLQDFHPGNTRPCGIGRAGAPCDLIPPAKSSNHALWDLASSFL</sequence>
<dbReference type="Proteomes" id="UP001218188">
    <property type="component" value="Unassembled WGS sequence"/>
</dbReference>
<feature type="chain" id="PRO_5041914166" evidence="3">
    <location>
        <begin position="16"/>
        <end position="243"/>
    </location>
</feature>
<comment type="caution">
    <text evidence="4">The sequence shown here is derived from an EMBL/GenBank/DDBJ whole genome shotgun (WGS) entry which is preliminary data.</text>
</comment>
<dbReference type="PANTHER" id="PTHR31836">
    <property type="match status" value="1"/>
</dbReference>
<dbReference type="SUPFAM" id="SSF50685">
    <property type="entry name" value="Barwin-like endoglucanases"/>
    <property type="match status" value="1"/>
</dbReference>
<dbReference type="AlphaFoldDB" id="A0AAD6WWT0"/>
<feature type="signal peptide" evidence="3">
    <location>
        <begin position="1"/>
        <end position="15"/>
    </location>
</feature>
<accession>A0AAD6WWT0</accession>
<evidence type="ECO:0000256" key="2">
    <source>
        <dbReference type="SAM" id="MobiDB-lite"/>
    </source>
</evidence>
<gene>
    <name evidence="4" type="ORF">C8F04DRAFT_1268283</name>
</gene>
<keyword evidence="5" id="KW-1185">Reference proteome</keyword>
<evidence type="ECO:0000256" key="3">
    <source>
        <dbReference type="SAM" id="SignalP"/>
    </source>
</evidence>
<dbReference type="InterPro" id="IPR036908">
    <property type="entry name" value="RlpA-like_sf"/>
</dbReference>
<dbReference type="InterPro" id="IPR051477">
    <property type="entry name" value="Expansin_CellWall"/>
</dbReference>
<protein>
    <submittedName>
        <fullName evidence="4">RlpA-like double-psi beta-barrel-protein domain-containing protein-containing protein</fullName>
    </submittedName>
</protein>
<dbReference type="CDD" id="cd22191">
    <property type="entry name" value="DPBB_RlpA_EXP_N-like"/>
    <property type="match status" value="1"/>
</dbReference>
<name>A0AAD6WWT0_9AGAR</name>
<organism evidence="4 5">
    <name type="scientific">Mycena alexandri</name>
    <dbReference type="NCBI Taxonomy" id="1745969"/>
    <lineage>
        <taxon>Eukaryota</taxon>
        <taxon>Fungi</taxon>
        <taxon>Dikarya</taxon>
        <taxon>Basidiomycota</taxon>
        <taxon>Agaricomycotina</taxon>
        <taxon>Agaricomycetes</taxon>
        <taxon>Agaricomycetidae</taxon>
        <taxon>Agaricales</taxon>
        <taxon>Marasmiineae</taxon>
        <taxon>Mycenaceae</taxon>
        <taxon>Mycena</taxon>
    </lineage>
</organism>
<evidence type="ECO:0000313" key="4">
    <source>
        <dbReference type="EMBL" id="KAJ7026256.1"/>
    </source>
</evidence>
<dbReference type="PANTHER" id="PTHR31836:SF28">
    <property type="entry name" value="SRCR DOMAIN-CONTAINING PROTEIN-RELATED"/>
    <property type="match status" value="1"/>
</dbReference>
<feature type="region of interest" description="Disordered" evidence="2">
    <location>
        <begin position="150"/>
        <end position="212"/>
    </location>
</feature>
<dbReference type="EMBL" id="JARJCM010000141">
    <property type="protein sequence ID" value="KAJ7026256.1"/>
    <property type="molecule type" value="Genomic_DNA"/>
</dbReference>
<evidence type="ECO:0000256" key="1">
    <source>
        <dbReference type="ARBA" id="ARBA00022729"/>
    </source>
</evidence>
<proteinExistence type="predicted"/>
<dbReference type="Gene3D" id="2.40.40.10">
    <property type="entry name" value="RlpA-like domain"/>
    <property type="match status" value="1"/>
</dbReference>
<keyword evidence="1 3" id="KW-0732">Signal</keyword>
<evidence type="ECO:0000313" key="5">
    <source>
        <dbReference type="Proteomes" id="UP001218188"/>
    </source>
</evidence>